<protein>
    <submittedName>
        <fullName evidence="2">(Mediterranean fruit fly) hypothetical protein</fullName>
    </submittedName>
</protein>
<gene>
    <name evidence="2" type="ORF">CCAP1982_LOCUS20768</name>
</gene>
<keyword evidence="1" id="KW-0812">Transmembrane</keyword>
<dbReference type="Proteomes" id="UP000606786">
    <property type="component" value="Unassembled WGS sequence"/>
</dbReference>
<keyword evidence="1" id="KW-0472">Membrane</keyword>
<name>A0A811VCG2_CERCA</name>
<dbReference type="EMBL" id="CAJHJT010000056">
    <property type="protein sequence ID" value="CAD7012661.1"/>
    <property type="molecule type" value="Genomic_DNA"/>
</dbReference>
<proteinExistence type="predicted"/>
<accession>A0A811VCG2</accession>
<evidence type="ECO:0000313" key="2">
    <source>
        <dbReference type="EMBL" id="CAD7012661.1"/>
    </source>
</evidence>
<feature type="transmembrane region" description="Helical" evidence="1">
    <location>
        <begin position="12"/>
        <end position="32"/>
    </location>
</feature>
<keyword evidence="3" id="KW-1185">Reference proteome</keyword>
<comment type="caution">
    <text evidence="2">The sequence shown here is derived from an EMBL/GenBank/DDBJ whole genome shotgun (WGS) entry which is preliminary data.</text>
</comment>
<reference evidence="2" key="1">
    <citation type="submission" date="2020-11" db="EMBL/GenBank/DDBJ databases">
        <authorList>
            <person name="Whitehead M."/>
        </authorList>
    </citation>
    <scope>NUCLEOTIDE SEQUENCE</scope>
    <source>
        <strain evidence="2">EGII</strain>
    </source>
</reference>
<dbReference type="AlphaFoldDB" id="A0A811VCG2"/>
<sequence>MATTEEKFARALICSFYATAFINLSLLGLFRFTHFSSACSINQVLEMRAKFFASNLRHVTILIYTAKLSVIPRPPSLTRGPDKQANVFPG</sequence>
<organism evidence="2 3">
    <name type="scientific">Ceratitis capitata</name>
    <name type="common">Mediterranean fruit fly</name>
    <name type="synonym">Tephritis capitata</name>
    <dbReference type="NCBI Taxonomy" id="7213"/>
    <lineage>
        <taxon>Eukaryota</taxon>
        <taxon>Metazoa</taxon>
        <taxon>Ecdysozoa</taxon>
        <taxon>Arthropoda</taxon>
        <taxon>Hexapoda</taxon>
        <taxon>Insecta</taxon>
        <taxon>Pterygota</taxon>
        <taxon>Neoptera</taxon>
        <taxon>Endopterygota</taxon>
        <taxon>Diptera</taxon>
        <taxon>Brachycera</taxon>
        <taxon>Muscomorpha</taxon>
        <taxon>Tephritoidea</taxon>
        <taxon>Tephritidae</taxon>
        <taxon>Ceratitis</taxon>
        <taxon>Ceratitis</taxon>
    </lineage>
</organism>
<keyword evidence="1" id="KW-1133">Transmembrane helix</keyword>
<evidence type="ECO:0000256" key="1">
    <source>
        <dbReference type="SAM" id="Phobius"/>
    </source>
</evidence>
<evidence type="ECO:0000313" key="3">
    <source>
        <dbReference type="Proteomes" id="UP000606786"/>
    </source>
</evidence>